<proteinExistence type="predicted"/>
<dbReference type="EMBL" id="UGNY01000002">
    <property type="protein sequence ID" value="STX88235.1"/>
    <property type="molecule type" value="Genomic_DNA"/>
</dbReference>
<dbReference type="Proteomes" id="UP000254033">
    <property type="component" value="Unassembled WGS sequence"/>
</dbReference>
<protein>
    <submittedName>
        <fullName evidence="1">Uncharacterized protein</fullName>
    </submittedName>
</protein>
<organism evidence="1 2">
    <name type="scientific">Legionella feeleii</name>
    <dbReference type="NCBI Taxonomy" id="453"/>
    <lineage>
        <taxon>Bacteria</taxon>
        <taxon>Pseudomonadati</taxon>
        <taxon>Pseudomonadota</taxon>
        <taxon>Gammaproteobacteria</taxon>
        <taxon>Legionellales</taxon>
        <taxon>Legionellaceae</taxon>
        <taxon>Legionella</taxon>
    </lineage>
</organism>
<evidence type="ECO:0000313" key="1">
    <source>
        <dbReference type="EMBL" id="STX88235.1"/>
    </source>
</evidence>
<sequence length="265" mass="30233">MPKNSYLIHKYLDLLKQDFLKYGQNKATMGKVAGDEVAVFAEEFIASITDFSSVKDTQLKSLWFSLDMLEQNYMNKNAVSAYHIITLIEHLKIAIEEEQKNRKEKQYQMQVPSPIHLEKNIINDFLTFFEDVNVNIIVLYQLCSDCQKDLRAQKAHFDWQSPEAKKIRNKIDHIDELKVLLDKDNDAEALHAFASSFNTNKQLFTEKGKATAFLYSVANVLAKLFGYASFFPPSKLEASSKEISTILQVAEASSCMDPALDARSN</sequence>
<reference evidence="1 2" key="1">
    <citation type="submission" date="2018-06" db="EMBL/GenBank/DDBJ databases">
        <authorList>
            <consortium name="Pathogen Informatics"/>
            <person name="Doyle S."/>
        </authorList>
    </citation>
    <scope>NUCLEOTIDE SEQUENCE [LARGE SCALE GENOMIC DNA]</scope>
    <source>
        <strain evidence="1 2">NCTC11978</strain>
    </source>
</reference>
<dbReference type="AlphaFoldDB" id="A0A378KJX1"/>
<dbReference type="RefSeq" id="WP_115176475.1">
    <property type="nucleotide sequence ID" value="NZ_UGNY01000002.1"/>
</dbReference>
<gene>
    <name evidence="1" type="ORF">NCTC11978_03252</name>
</gene>
<evidence type="ECO:0000313" key="2">
    <source>
        <dbReference type="Proteomes" id="UP000254033"/>
    </source>
</evidence>
<accession>A0A378KJX1</accession>
<name>A0A378KJX1_9GAMM</name>